<evidence type="ECO:0000313" key="2">
    <source>
        <dbReference type="EMBL" id="BBF89552.1"/>
    </source>
</evidence>
<proteinExistence type="predicted"/>
<protein>
    <submittedName>
        <fullName evidence="2">Uncharacterized protein</fullName>
    </submittedName>
</protein>
<dbReference type="EMBL" id="AP018862">
    <property type="protein sequence ID" value="BBF89552.1"/>
    <property type="molecule type" value="Genomic_DNA"/>
</dbReference>
<gene>
    <name evidence="2" type="primary">Ogla0084B09.50</name>
    <name evidence="3" type="synonym">Ogla0133M13.2</name>
</gene>
<dbReference type="AlphaFoldDB" id="A0A679BCV5"/>
<reference evidence="3" key="2">
    <citation type="submission" date="2018-08" db="EMBL/GenBank/DDBJ databases">
        <title>Oryza glaberrima genomic DNA, chromosome 11, BAC clone:Ogla0133M13.</title>
        <authorList>
            <person name="Wu J."/>
            <person name="Kanamori H."/>
        </authorList>
    </citation>
    <scope>NUCLEOTIDE SEQUENCE</scope>
    <source>
        <strain evidence="3">IRGC104038</strain>
    </source>
</reference>
<feature type="region of interest" description="Disordered" evidence="1">
    <location>
        <begin position="66"/>
        <end position="87"/>
    </location>
</feature>
<evidence type="ECO:0000256" key="1">
    <source>
        <dbReference type="SAM" id="MobiDB-lite"/>
    </source>
</evidence>
<feature type="region of interest" description="Disordered" evidence="1">
    <location>
        <begin position="29"/>
        <end position="48"/>
    </location>
</feature>
<dbReference type="EMBL" id="AP018863">
    <property type="protein sequence ID" value="BBF89557.1"/>
    <property type="molecule type" value="Genomic_DNA"/>
</dbReference>
<evidence type="ECO:0000313" key="3">
    <source>
        <dbReference type="EMBL" id="BBF89557.1"/>
    </source>
</evidence>
<accession>A0A679BCV5</accession>
<reference evidence="2" key="1">
    <citation type="submission" date="2018-08" db="EMBL/GenBank/DDBJ databases">
        <title>Oryza glaberrima genomic DNA, chromosome 11, BAC clone:Ogla0084B09.</title>
        <authorList>
            <person name="Wu J."/>
            <person name="Kanamori H."/>
        </authorList>
    </citation>
    <scope>NUCLEOTIDE SEQUENCE</scope>
    <source>
        <strain evidence="2">IRGC104038</strain>
    </source>
</reference>
<name>A0A679BCV5_ORYGL</name>
<organism evidence="2">
    <name type="scientific">Oryza glaberrima</name>
    <name type="common">African rice</name>
    <dbReference type="NCBI Taxonomy" id="4538"/>
    <lineage>
        <taxon>Eukaryota</taxon>
        <taxon>Viridiplantae</taxon>
        <taxon>Streptophyta</taxon>
        <taxon>Embryophyta</taxon>
        <taxon>Tracheophyta</taxon>
        <taxon>Spermatophyta</taxon>
        <taxon>Magnoliopsida</taxon>
        <taxon>Liliopsida</taxon>
        <taxon>Poales</taxon>
        <taxon>Poaceae</taxon>
        <taxon>BOP clade</taxon>
        <taxon>Oryzoideae</taxon>
        <taxon>Oryzeae</taxon>
        <taxon>Oryzinae</taxon>
        <taxon>Oryza</taxon>
    </lineage>
</organism>
<sequence length="109" mass="10867">MGAETTTIVTLGGMKTTVPALGVTNPATSTASGIGRGGTTVVGHKSNDDVRDSIGRAVSAVGGHVSDGGLGRAGSTAGRHGSGDDDCGSLGWSLDGRILRQSLERRQHP</sequence>